<dbReference type="PRINTS" id="PR00038">
    <property type="entry name" value="HTHLUXR"/>
</dbReference>
<dbReference type="SMART" id="SM00421">
    <property type="entry name" value="HTH_LUXR"/>
    <property type="match status" value="1"/>
</dbReference>
<evidence type="ECO:0000256" key="2">
    <source>
        <dbReference type="SAM" id="MobiDB-lite"/>
    </source>
</evidence>
<proteinExistence type="predicted"/>
<dbReference type="PROSITE" id="PS50043">
    <property type="entry name" value="HTH_LUXR_2"/>
    <property type="match status" value="1"/>
</dbReference>
<dbReference type="Proteomes" id="UP000244915">
    <property type="component" value="Chromosome 1"/>
</dbReference>
<dbReference type="CDD" id="cd06170">
    <property type="entry name" value="LuxR_C_like"/>
    <property type="match status" value="1"/>
</dbReference>
<feature type="region of interest" description="Disordered" evidence="2">
    <location>
        <begin position="293"/>
        <end position="315"/>
    </location>
</feature>
<evidence type="ECO:0000259" key="3">
    <source>
        <dbReference type="PROSITE" id="PS50043"/>
    </source>
</evidence>
<dbReference type="SUPFAM" id="SSF46894">
    <property type="entry name" value="C-terminal effector domain of the bipartite response regulators"/>
    <property type="match status" value="1"/>
</dbReference>
<dbReference type="InterPro" id="IPR000792">
    <property type="entry name" value="Tscrpt_reg_LuxR_C"/>
</dbReference>
<feature type="compositionally biased region" description="Acidic residues" evidence="2">
    <location>
        <begin position="217"/>
        <end position="226"/>
    </location>
</feature>
<organism evidence="4 5">
    <name type="scientific">Alloyangia pacifica</name>
    <dbReference type="NCBI Taxonomy" id="311180"/>
    <lineage>
        <taxon>Bacteria</taxon>
        <taxon>Pseudomonadati</taxon>
        <taxon>Pseudomonadota</taxon>
        <taxon>Alphaproteobacteria</taxon>
        <taxon>Rhodobacterales</taxon>
        <taxon>Roseobacteraceae</taxon>
        <taxon>Alloyangia</taxon>
    </lineage>
</organism>
<dbReference type="PANTHER" id="PTHR43214:SF42">
    <property type="entry name" value="TRANSCRIPTIONAL REGULATORY PROTEIN DESR"/>
    <property type="match status" value="1"/>
</dbReference>
<dbReference type="InterPro" id="IPR039420">
    <property type="entry name" value="WalR-like"/>
</dbReference>
<dbReference type="Pfam" id="PF00196">
    <property type="entry name" value="GerE"/>
    <property type="match status" value="1"/>
</dbReference>
<feature type="domain" description="HTH luxR-type" evidence="3">
    <location>
        <begin position="222"/>
        <end position="287"/>
    </location>
</feature>
<sequence>MRSRSTRDTARKIDAVSISNSKEPILYIVDEMPLTRAQLSQFLSGFARLHGLRIEEIAASEAGDIFPQATGGMCVINTGASTSDEIWFGIVRTLSQTARFGPVVLFCEAASAEFVRGALQAGARGVVPASTNPAVALKSLDLTLHGGIFVPPSVLDLLQSSEPSREPGAAPSGDPEQLPDLSGRTSGDHGAAPRTVAAAPRMSPRQTRTEQAGDPGDAAESDEPDLADLTPRQLAVLDHLGKARSNKEIARVLDTTEATVKLHVRQVMRKLGAKNRTEAALIAARRELAKRPAPRLRSVPVPDPATPARTPIYQPLPNQRNLHAAALLADGKNPAPGFFTAAREKDGDTRAAEHLRRIEKSATMHFPGVFPGPGRLS</sequence>
<name>A0A2U8HAZ5_9RHOB</name>
<dbReference type="PANTHER" id="PTHR43214">
    <property type="entry name" value="TWO-COMPONENT RESPONSE REGULATOR"/>
    <property type="match status" value="1"/>
</dbReference>
<evidence type="ECO:0000256" key="1">
    <source>
        <dbReference type="ARBA" id="ARBA00023125"/>
    </source>
</evidence>
<dbReference type="InterPro" id="IPR036388">
    <property type="entry name" value="WH-like_DNA-bd_sf"/>
</dbReference>
<protein>
    <recommendedName>
        <fullName evidence="3">HTH luxR-type domain-containing protein</fullName>
    </recommendedName>
</protein>
<gene>
    <name evidence="4" type="ORF">CEW88_03905</name>
</gene>
<accession>A0A2U8HAZ5</accession>
<evidence type="ECO:0000313" key="5">
    <source>
        <dbReference type="Proteomes" id="UP000244915"/>
    </source>
</evidence>
<dbReference type="Gene3D" id="1.10.10.10">
    <property type="entry name" value="Winged helix-like DNA-binding domain superfamily/Winged helix DNA-binding domain"/>
    <property type="match status" value="1"/>
</dbReference>
<dbReference type="EMBL" id="CP022189">
    <property type="protein sequence ID" value="AWI82883.1"/>
    <property type="molecule type" value="Genomic_DNA"/>
</dbReference>
<reference evidence="4 5" key="1">
    <citation type="submission" date="2017-06" db="EMBL/GenBank/DDBJ databases">
        <title>Yangia sp. YSBP01 complete genome sequence.</title>
        <authorList>
            <person name="Woo J.-H."/>
            <person name="Kim H.-S."/>
        </authorList>
    </citation>
    <scope>NUCLEOTIDE SEQUENCE [LARGE SCALE GENOMIC DNA]</scope>
    <source>
        <strain evidence="4 5">YSBP01</strain>
    </source>
</reference>
<dbReference type="KEGG" id="ypac:CEW88_03905"/>
<keyword evidence="1" id="KW-0238">DNA-binding</keyword>
<dbReference type="AlphaFoldDB" id="A0A2U8HAZ5"/>
<dbReference type="GO" id="GO:0003677">
    <property type="term" value="F:DNA binding"/>
    <property type="evidence" value="ECO:0007669"/>
    <property type="project" value="UniProtKB-KW"/>
</dbReference>
<dbReference type="GO" id="GO:0006355">
    <property type="term" value="P:regulation of DNA-templated transcription"/>
    <property type="evidence" value="ECO:0007669"/>
    <property type="project" value="InterPro"/>
</dbReference>
<dbReference type="InterPro" id="IPR016032">
    <property type="entry name" value="Sig_transdc_resp-reg_C-effctor"/>
</dbReference>
<evidence type="ECO:0000313" key="4">
    <source>
        <dbReference type="EMBL" id="AWI82883.1"/>
    </source>
</evidence>
<feature type="region of interest" description="Disordered" evidence="2">
    <location>
        <begin position="159"/>
        <end position="226"/>
    </location>
</feature>